<dbReference type="Proteomes" id="UP001057402">
    <property type="component" value="Chromosome 4"/>
</dbReference>
<dbReference type="EMBL" id="CM042883">
    <property type="protein sequence ID" value="KAI4371682.1"/>
    <property type="molecule type" value="Genomic_DNA"/>
</dbReference>
<evidence type="ECO:0000313" key="1">
    <source>
        <dbReference type="EMBL" id="KAI4371682.1"/>
    </source>
</evidence>
<keyword evidence="2" id="KW-1185">Reference proteome</keyword>
<sequence length="100" mass="10472">MASTGKSTAIYIQVLLALALVLLLAACVAGRGSNVGLLVVSTPTTQTPLQCGLVYAVQTGDTCFAIANQASMDTKQFLTINPNLVCDHLFVGEWVCIKAN</sequence>
<name>A0ACB9QXZ9_9MYRT</name>
<protein>
    <submittedName>
        <fullName evidence="1">Uncharacterized protein</fullName>
    </submittedName>
</protein>
<comment type="caution">
    <text evidence="1">The sequence shown here is derived from an EMBL/GenBank/DDBJ whole genome shotgun (WGS) entry which is preliminary data.</text>
</comment>
<reference evidence="2" key="1">
    <citation type="journal article" date="2023" name="Front. Plant Sci.">
        <title>Chromosomal-level genome assembly of Melastoma candidum provides insights into trichome evolution.</title>
        <authorList>
            <person name="Zhong Y."/>
            <person name="Wu W."/>
            <person name="Sun C."/>
            <person name="Zou P."/>
            <person name="Liu Y."/>
            <person name="Dai S."/>
            <person name="Zhou R."/>
        </authorList>
    </citation>
    <scope>NUCLEOTIDE SEQUENCE [LARGE SCALE GENOMIC DNA]</scope>
</reference>
<gene>
    <name evidence="1" type="ORF">MLD38_010007</name>
</gene>
<accession>A0ACB9QXZ9</accession>
<evidence type="ECO:0000313" key="2">
    <source>
        <dbReference type="Proteomes" id="UP001057402"/>
    </source>
</evidence>
<proteinExistence type="predicted"/>
<organism evidence="1 2">
    <name type="scientific">Melastoma candidum</name>
    <dbReference type="NCBI Taxonomy" id="119954"/>
    <lineage>
        <taxon>Eukaryota</taxon>
        <taxon>Viridiplantae</taxon>
        <taxon>Streptophyta</taxon>
        <taxon>Embryophyta</taxon>
        <taxon>Tracheophyta</taxon>
        <taxon>Spermatophyta</taxon>
        <taxon>Magnoliopsida</taxon>
        <taxon>eudicotyledons</taxon>
        <taxon>Gunneridae</taxon>
        <taxon>Pentapetalae</taxon>
        <taxon>rosids</taxon>
        <taxon>malvids</taxon>
        <taxon>Myrtales</taxon>
        <taxon>Melastomataceae</taxon>
        <taxon>Melastomatoideae</taxon>
        <taxon>Melastomateae</taxon>
        <taxon>Melastoma</taxon>
    </lineage>
</organism>